<dbReference type="SUPFAM" id="SSF51735">
    <property type="entry name" value="NAD(P)-binding Rossmann-fold domains"/>
    <property type="match status" value="1"/>
</dbReference>
<keyword evidence="3" id="KW-0520">NAD</keyword>
<dbReference type="Gene3D" id="1.10.1040.10">
    <property type="entry name" value="N-(1-d-carboxylethyl)-l-norvaline Dehydrogenase, domain 2"/>
    <property type="match status" value="1"/>
</dbReference>
<dbReference type="InterPro" id="IPR006115">
    <property type="entry name" value="6PGDH_NADP-bd"/>
</dbReference>
<evidence type="ECO:0000256" key="1">
    <source>
        <dbReference type="ARBA" id="ARBA00009080"/>
    </source>
</evidence>
<dbReference type="InterPro" id="IPR013328">
    <property type="entry name" value="6PGD_dom2"/>
</dbReference>
<dbReference type="GO" id="GO:0016491">
    <property type="term" value="F:oxidoreductase activity"/>
    <property type="evidence" value="ECO:0007669"/>
    <property type="project" value="UniProtKB-KW"/>
</dbReference>
<keyword evidence="2" id="KW-0560">Oxidoreductase</keyword>
<evidence type="ECO:0000313" key="7">
    <source>
        <dbReference type="EMBL" id="ACU83554.1"/>
    </source>
</evidence>
<dbReference type="InterPro" id="IPR029154">
    <property type="entry name" value="HIBADH-like_NADP-bd"/>
</dbReference>
<dbReference type="GO" id="GO:0050661">
    <property type="term" value="F:NADP binding"/>
    <property type="evidence" value="ECO:0007669"/>
    <property type="project" value="InterPro"/>
</dbReference>
<organism evidence="7">
    <name type="scientific">Uncultured bacterium HF130_AEPn_1</name>
    <dbReference type="NCBI Taxonomy" id="663362"/>
    <lineage>
        <taxon>Bacteria</taxon>
        <taxon>environmental samples</taxon>
    </lineage>
</organism>
<dbReference type="PANTHER" id="PTHR43060:SF15">
    <property type="entry name" value="3-HYDROXYISOBUTYRATE DEHYDROGENASE-LIKE 1, MITOCHONDRIAL-RELATED"/>
    <property type="match status" value="1"/>
</dbReference>
<dbReference type="InterPro" id="IPR008927">
    <property type="entry name" value="6-PGluconate_DH-like_C_sf"/>
</dbReference>
<dbReference type="EMBL" id="GQ422594">
    <property type="protein sequence ID" value="ACU83554.1"/>
    <property type="molecule type" value="Genomic_DNA"/>
</dbReference>
<feature type="active site" evidence="4">
    <location>
        <position position="172"/>
    </location>
</feature>
<dbReference type="SUPFAM" id="SSF48179">
    <property type="entry name" value="6-phosphogluconate dehydrogenase C-terminal domain-like"/>
    <property type="match status" value="1"/>
</dbReference>
<sequence length="290" mass="31564">MKKAAFIGLGVMGHPMAGHLSKSGLDLTVFNRTRSKAQSWVQEYPGKMADSPEDAVRDADFVFTCVGDDSDLYSIYAEEKGILWGIKQGSIVVDHTTASASMAKKLNRELEERGSAFIDAPVSGGQEGAEKAALTIMCGGRPEIYESIVPIIKAYAKKSVLLGPVGSGQLCKMVNQICVAGVIQGLSEGLFFAEKAGLDLNKTVEAISKGAAGSWQMENRSETMIKGEFEHGFAVEWMRKDLDICFKEAEKLGTRLPVTKLIDGLYRKVMEQGGDRWDTSSLIKVLRDND</sequence>
<dbReference type="PIRSF" id="PIRSF000103">
    <property type="entry name" value="HIBADH"/>
    <property type="match status" value="1"/>
</dbReference>
<reference evidence="7" key="1">
    <citation type="journal article" date="2010" name="Environ. Microbiol.">
        <title>Widespread known and novel phosphonate utilization pathways in marine bacteria revealed by functional screening and metagenomic analyses.</title>
        <authorList>
            <person name="Martinez A."/>
            <person name="Tyson G.W."/>
            <person name="DeLong E.F."/>
        </authorList>
    </citation>
    <scope>NUCLEOTIDE SEQUENCE</scope>
</reference>
<dbReference type="PANTHER" id="PTHR43060">
    <property type="entry name" value="3-HYDROXYISOBUTYRATE DEHYDROGENASE-LIKE 1, MITOCHONDRIAL-RELATED"/>
    <property type="match status" value="1"/>
</dbReference>
<dbReference type="InterPro" id="IPR015815">
    <property type="entry name" value="HIBADH-related"/>
</dbReference>
<gene>
    <name evidence="7" type="ORF">ALOHA_HF130_AEPn_1_10c</name>
</gene>
<evidence type="ECO:0000259" key="6">
    <source>
        <dbReference type="Pfam" id="PF14833"/>
    </source>
</evidence>
<evidence type="ECO:0000259" key="5">
    <source>
        <dbReference type="Pfam" id="PF03446"/>
    </source>
</evidence>
<feature type="domain" description="3-hydroxyisobutyrate dehydrogenase-like NAD-binding" evidence="6">
    <location>
        <begin position="166"/>
        <end position="286"/>
    </location>
</feature>
<evidence type="ECO:0000256" key="4">
    <source>
        <dbReference type="PIRSR" id="PIRSR000103-1"/>
    </source>
</evidence>
<dbReference type="PROSITE" id="PS00895">
    <property type="entry name" value="3_HYDROXYISOBUT_DH"/>
    <property type="match status" value="1"/>
</dbReference>
<dbReference type="InterPro" id="IPR002204">
    <property type="entry name" value="3-OH-isobutyrate_DH-rel_CS"/>
</dbReference>
<accession>D0E8I9</accession>
<dbReference type="Gene3D" id="3.40.50.720">
    <property type="entry name" value="NAD(P)-binding Rossmann-like Domain"/>
    <property type="match status" value="1"/>
</dbReference>
<dbReference type="Pfam" id="PF03446">
    <property type="entry name" value="NAD_binding_2"/>
    <property type="match status" value="1"/>
</dbReference>
<dbReference type="InterPro" id="IPR036291">
    <property type="entry name" value="NAD(P)-bd_dom_sf"/>
</dbReference>
<dbReference type="GO" id="GO:0016054">
    <property type="term" value="P:organic acid catabolic process"/>
    <property type="evidence" value="ECO:0007669"/>
    <property type="project" value="UniProtKB-ARBA"/>
</dbReference>
<dbReference type="GO" id="GO:0051287">
    <property type="term" value="F:NAD binding"/>
    <property type="evidence" value="ECO:0007669"/>
    <property type="project" value="InterPro"/>
</dbReference>
<name>D0E8I9_UNCHF</name>
<comment type="similarity">
    <text evidence="1">Belongs to the HIBADH-related family.</text>
</comment>
<evidence type="ECO:0000256" key="2">
    <source>
        <dbReference type="ARBA" id="ARBA00023002"/>
    </source>
</evidence>
<feature type="domain" description="6-phosphogluconate dehydrogenase NADP-binding" evidence="5">
    <location>
        <begin position="4"/>
        <end position="163"/>
    </location>
</feature>
<dbReference type="Pfam" id="PF14833">
    <property type="entry name" value="NAD_binding_11"/>
    <property type="match status" value="1"/>
</dbReference>
<protein>
    <submittedName>
        <fullName evidence="7">3-hydroxyisobutyrate dehydrogenase/related beta-hydroxyacid dehydrogenase</fullName>
    </submittedName>
</protein>
<dbReference type="AlphaFoldDB" id="D0E8I9"/>
<evidence type="ECO:0000256" key="3">
    <source>
        <dbReference type="ARBA" id="ARBA00023027"/>
    </source>
</evidence>
<proteinExistence type="inferred from homology"/>